<dbReference type="Proteomes" id="UP000294933">
    <property type="component" value="Unassembled WGS sequence"/>
</dbReference>
<sequence length="183" mass="20616">MLKKRQDKLGFRHEQRDAEEKCNHAQTRETVWPTFIILSDTPKKRSSAPEDVLKVLQHILDNLQDVCISVPTGLTSQTLVPLAAVLLEYLVAYVPTSPEQTSFLSNEALDVYECLLIVDELGNSKQPLLKFSSPACLAIDELAPEKVIETLASLFTNRLRQEKCDGWTIRVDHSVQCLDRVAL</sequence>
<dbReference type="EMBL" id="ML170171">
    <property type="protein sequence ID" value="TDL23224.1"/>
    <property type="molecule type" value="Genomic_DNA"/>
</dbReference>
<proteinExistence type="predicted"/>
<dbReference type="VEuPathDB" id="FungiDB:BD410DRAFT_787554"/>
<protein>
    <submittedName>
        <fullName evidence="2">Uncharacterized protein</fullName>
    </submittedName>
</protein>
<organism evidence="2 3">
    <name type="scientific">Rickenella mellea</name>
    <dbReference type="NCBI Taxonomy" id="50990"/>
    <lineage>
        <taxon>Eukaryota</taxon>
        <taxon>Fungi</taxon>
        <taxon>Dikarya</taxon>
        <taxon>Basidiomycota</taxon>
        <taxon>Agaricomycotina</taxon>
        <taxon>Agaricomycetes</taxon>
        <taxon>Hymenochaetales</taxon>
        <taxon>Rickenellaceae</taxon>
        <taxon>Rickenella</taxon>
    </lineage>
</organism>
<evidence type="ECO:0000256" key="1">
    <source>
        <dbReference type="SAM" id="MobiDB-lite"/>
    </source>
</evidence>
<evidence type="ECO:0000313" key="2">
    <source>
        <dbReference type="EMBL" id="TDL23224.1"/>
    </source>
</evidence>
<name>A0A4Y7Q6N3_9AGAM</name>
<feature type="region of interest" description="Disordered" evidence="1">
    <location>
        <begin position="1"/>
        <end position="22"/>
    </location>
</feature>
<evidence type="ECO:0000313" key="3">
    <source>
        <dbReference type="Proteomes" id="UP000294933"/>
    </source>
</evidence>
<gene>
    <name evidence="2" type="ORF">BD410DRAFT_787554</name>
</gene>
<dbReference type="OrthoDB" id="3267419at2759"/>
<keyword evidence="3" id="KW-1185">Reference proteome</keyword>
<accession>A0A4Y7Q6N3</accession>
<reference evidence="2 3" key="1">
    <citation type="submission" date="2018-06" db="EMBL/GenBank/DDBJ databases">
        <title>A transcriptomic atlas of mushroom development highlights an independent origin of complex multicellularity.</title>
        <authorList>
            <consortium name="DOE Joint Genome Institute"/>
            <person name="Krizsan K."/>
            <person name="Almasi E."/>
            <person name="Merenyi Z."/>
            <person name="Sahu N."/>
            <person name="Viragh M."/>
            <person name="Koszo T."/>
            <person name="Mondo S."/>
            <person name="Kiss B."/>
            <person name="Balint B."/>
            <person name="Kues U."/>
            <person name="Barry K."/>
            <person name="Hegedus J.C."/>
            <person name="Henrissat B."/>
            <person name="Johnson J."/>
            <person name="Lipzen A."/>
            <person name="Ohm R."/>
            <person name="Nagy I."/>
            <person name="Pangilinan J."/>
            <person name="Yan J."/>
            <person name="Xiong Y."/>
            <person name="Grigoriev I.V."/>
            <person name="Hibbett D.S."/>
            <person name="Nagy L.G."/>
        </authorList>
    </citation>
    <scope>NUCLEOTIDE SEQUENCE [LARGE SCALE GENOMIC DNA]</scope>
    <source>
        <strain evidence="2 3">SZMC22713</strain>
    </source>
</reference>
<dbReference type="AlphaFoldDB" id="A0A4Y7Q6N3"/>
<feature type="compositionally biased region" description="Basic and acidic residues" evidence="1">
    <location>
        <begin position="7"/>
        <end position="22"/>
    </location>
</feature>